<dbReference type="EMBL" id="SDMP01000012">
    <property type="protein sequence ID" value="RYR24943.1"/>
    <property type="molecule type" value="Genomic_DNA"/>
</dbReference>
<reference evidence="1 2" key="1">
    <citation type="submission" date="2019-01" db="EMBL/GenBank/DDBJ databases">
        <title>Sequencing of cultivated peanut Arachis hypogaea provides insights into genome evolution and oil improvement.</title>
        <authorList>
            <person name="Chen X."/>
        </authorList>
    </citation>
    <scope>NUCLEOTIDE SEQUENCE [LARGE SCALE GENOMIC DNA]</scope>
    <source>
        <strain evidence="2">cv. Fuhuasheng</strain>
        <tissue evidence="1">Leaves</tissue>
    </source>
</reference>
<name>A0A445AEU1_ARAHY</name>
<protein>
    <submittedName>
        <fullName evidence="1">Uncharacterized protein</fullName>
    </submittedName>
</protein>
<evidence type="ECO:0000313" key="2">
    <source>
        <dbReference type="Proteomes" id="UP000289738"/>
    </source>
</evidence>
<dbReference type="Proteomes" id="UP000289738">
    <property type="component" value="Chromosome B02"/>
</dbReference>
<dbReference type="PANTHER" id="PTHR48258:SF12">
    <property type="entry name" value="TRANSPOSON PROTEIN, CACTA, EN_SPM SUB-CLASS"/>
    <property type="match status" value="1"/>
</dbReference>
<comment type="caution">
    <text evidence="1">The sequence shown here is derived from an EMBL/GenBank/DDBJ whole genome shotgun (WGS) entry which is preliminary data.</text>
</comment>
<evidence type="ECO:0000313" key="1">
    <source>
        <dbReference type="EMBL" id="RYR24943.1"/>
    </source>
</evidence>
<keyword evidence="2" id="KW-1185">Reference proteome</keyword>
<gene>
    <name evidence="1" type="ORF">Ahy_B02g058546</name>
</gene>
<proteinExistence type="predicted"/>
<dbReference type="PANTHER" id="PTHR48258">
    <property type="entry name" value="DUF4218 DOMAIN-CONTAINING PROTEIN-RELATED"/>
    <property type="match status" value="1"/>
</dbReference>
<sequence>MQTRDDAYDHLLLRSFPLGYTIWLHHGEKLVEERSGLGRVDENPISQVNQMHQMVNKAFNFTLQHESEDTTTIEHAEDDEDVLPYLYEGPSHMFQVPMESTLHSKEMKLLACGSMIQAKYFGTYNVNGHKFRTITKEDGLKTQNSRVYVSSNTRSYASMCDNRVLLGVPVNFSRPIHTGNREDDEPYILSSEAQLVYYADDEVAKEWNVVVHVKPRDLYDMGEENEKAELDFSP</sequence>
<accession>A0A445AEU1</accession>
<organism evidence="1 2">
    <name type="scientific">Arachis hypogaea</name>
    <name type="common">Peanut</name>
    <dbReference type="NCBI Taxonomy" id="3818"/>
    <lineage>
        <taxon>Eukaryota</taxon>
        <taxon>Viridiplantae</taxon>
        <taxon>Streptophyta</taxon>
        <taxon>Embryophyta</taxon>
        <taxon>Tracheophyta</taxon>
        <taxon>Spermatophyta</taxon>
        <taxon>Magnoliopsida</taxon>
        <taxon>eudicotyledons</taxon>
        <taxon>Gunneridae</taxon>
        <taxon>Pentapetalae</taxon>
        <taxon>rosids</taxon>
        <taxon>fabids</taxon>
        <taxon>Fabales</taxon>
        <taxon>Fabaceae</taxon>
        <taxon>Papilionoideae</taxon>
        <taxon>50 kb inversion clade</taxon>
        <taxon>dalbergioids sensu lato</taxon>
        <taxon>Dalbergieae</taxon>
        <taxon>Pterocarpus clade</taxon>
        <taxon>Arachis</taxon>
    </lineage>
</organism>
<dbReference type="AlphaFoldDB" id="A0A445AEU1"/>